<reference evidence="1" key="1">
    <citation type="journal article" date="2010" name="Appl. Environ. Microbiol.">
        <title>Rickettsia felis infection in a common household insect pest, Liposcelis bostrychophila (Psocoptera: Liposcelidae).</title>
        <authorList>
            <person name="Behar A."/>
            <person name="McCormick L.J."/>
            <person name="Perlman S.J."/>
        </authorList>
    </citation>
    <scope>NUCLEOTIDE SEQUENCE</scope>
    <source>
        <plasmid evidence="1">pRF</plasmid>
    </source>
</reference>
<proteinExistence type="predicted"/>
<name>D4N371_RICFI</name>
<dbReference type="RefSeq" id="WP_011271754.1">
    <property type="nucleotide sequence ID" value="NC_019229.1"/>
</dbReference>
<geneLocation type="plasmid" evidence="1">
    <name>pRF</name>
</geneLocation>
<keyword evidence="1" id="KW-0614">Plasmid</keyword>
<dbReference type="EMBL" id="GQ329881">
    <property type="protein sequence ID" value="ADD74154.1"/>
    <property type="molecule type" value="Genomic_DNA"/>
</dbReference>
<dbReference type="AlphaFoldDB" id="D4N371"/>
<evidence type="ECO:0000313" key="1">
    <source>
        <dbReference type="EMBL" id="ADD74154.1"/>
    </source>
</evidence>
<accession>D4N371</accession>
<protein>
    <submittedName>
        <fullName evidence="1">Uncharacterized protein</fullName>
    </submittedName>
</protein>
<sequence length="96" mass="10618">MEINGKKAKIYYSDSASADGPDYAIIDISSKKAKYKKATYDTSNPSSSHSDDHERMELINSSDNSIQDNINVISYSIVSAAANKTDYINTSSKRDR</sequence>
<organism evidence="1">
    <name type="scientific">Rickettsia felis</name>
    <name type="common">Rickettsia azadi</name>
    <dbReference type="NCBI Taxonomy" id="42862"/>
    <lineage>
        <taxon>Bacteria</taxon>
        <taxon>Pseudomonadati</taxon>
        <taxon>Pseudomonadota</taxon>
        <taxon>Alphaproteobacteria</taxon>
        <taxon>Rickettsiales</taxon>
        <taxon>Rickettsiaceae</taxon>
        <taxon>Rickettsieae</taxon>
        <taxon>Rickettsia</taxon>
        <taxon>spotted fever group</taxon>
    </lineage>
</organism>